<feature type="region of interest" description="Disordered" evidence="2">
    <location>
        <begin position="311"/>
        <end position="406"/>
    </location>
</feature>
<keyword evidence="6" id="KW-1185">Reference proteome</keyword>
<evidence type="ECO:0000256" key="1">
    <source>
        <dbReference type="ARBA" id="ARBA00022553"/>
    </source>
</evidence>
<dbReference type="Proteomes" id="UP000664169">
    <property type="component" value="Unassembled WGS sequence"/>
</dbReference>
<proteinExistence type="predicted"/>
<dbReference type="InterPro" id="IPR051937">
    <property type="entry name" value="R3H_domain_containing"/>
</dbReference>
<dbReference type="Pfam" id="PF12752">
    <property type="entry name" value="SUZ"/>
    <property type="match status" value="1"/>
</dbReference>
<dbReference type="GO" id="GO:0003676">
    <property type="term" value="F:nucleic acid binding"/>
    <property type="evidence" value="ECO:0007669"/>
    <property type="project" value="UniProtKB-UniRule"/>
</dbReference>
<evidence type="ECO:0000259" key="4">
    <source>
        <dbReference type="PROSITE" id="PS51673"/>
    </source>
</evidence>
<dbReference type="InterPro" id="IPR001374">
    <property type="entry name" value="R3H_dom"/>
</dbReference>
<evidence type="ECO:0000256" key="2">
    <source>
        <dbReference type="SAM" id="MobiDB-lite"/>
    </source>
</evidence>
<feature type="region of interest" description="Disordered" evidence="2">
    <location>
        <begin position="124"/>
        <end position="157"/>
    </location>
</feature>
<dbReference type="CDD" id="cd02642">
    <property type="entry name" value="R3H_encore_like"/>
    <property type="match status" value="1"/>
</dbReference>
<evidence type="ECO:0000313" key="5">
    <source>
        <dbReference type="EMBL" id="CAF9926889.1"/>
    </source>
</evidence>
<feature type="compositionally biased region" description="Polar residues" evidence="2">
    <location>
        <begin position="36"/>
        <end position="54"/>
    </location>
</feature>
<evidence type="ECO:0000259" key="3">
    <source>
        <dbReference type="PROSITE" id="PS51061"/>
    </source>
</evidence>
<protein>
    <recommendedName>
        <fullName evidence="7">R3H domain-containing protein</fullName>
    </recommendedName>
</protein>
<dbReference type="AlphaFoldDB" id="A0A8H3IUC2"/>
<gene>
    <name evidence="5" type="ORF">GOMPHAMPRED_004254</name>
</gene>
<feature type="region of interest" description="Disordered" evidence="2">
    <location>
        <begin position="532"/>
        <end position="553"/>
    </location>
</feature>
<dbReference type="GO" id="GO:0006012">
    <property type="term" value="P:galactose metabolic process"/>
    <property type="evidence" value="ECO:0007669"/>
    <property type="project" value="TreeGrafter"/>
</dbReference>
<evidence type="ECO:0008006" key="7">
    <source>
        <dbReference type="Google" id="ProtNLM"/>
    </source>
</evidence>
<dbReference type="PANTHER" id="PTHR15672:SF8">
    <property type="entry name" value="PROTEIN ENCORE"/>
    <property type="match status" value="1"/>
</dbReference>
<dbReference type="PANTHER" id="PTHR15672">
    <property type="entry name" value="CAMP-REGULATED PHOSPHOPROTEIN 21 RELATED R3H DOMAIN CONTAINING PROTEIN"/>
    <property type="match status" value="1"/>
</dbReference>
<accession>A0A8H3IUC2</accession>
<sequence>MEEPMSVLPTGEVEDRTTDGPKKMSFADIAAMPQTPRGTNESLSVHRNTITGPNKGSEAGSAEQSLTSSLANLNIQGNGSKNPEILQFVSKLDDEGTHISLSSMQAPSIASGIAFALDEKESIRPDDSASLQAVEDDDSGPGSGAQNSRFGSEAGGKPFQSQLREIHIQRGLPYASKVDDRIGVPNASQFSYLMPDEKLLEALDSPKDRLFLLQLEQQMIAFVQNPTQEALELPPYNSFLRLLAHRLADYYRLSHFVEGTANALRLYKTSTTQLPTPLSAFRPGVPLDVVPQNAPSLKIMRRLGADSQLGEFATNSNSTIPSSKVTSDGSEHGDGMGSPAESSTAKDKATQTREQREAKYKEARDRIFANWKEENEGEPSSNASADASRASSVTGKKKKKKTKDDDFEARSAFYRQQPFDSSTGQGGYFVPYMIPAGTAMVQPTYGPVFQPQYPMMPQPQMVQNGMISPPNSQIMYQQPMGQQYANFNVPQQLMMGPYYHPIMQSHPQMMQAQSQMQYGQHFIHTSLPPAQVQVSRPGSQMSEQSWSQPPLQNQYHNYAPQAQYTSQSPQPVSSTSSSATSIPYIYGQLPYQMHSPENRNAHPLPGSYNRPSYKAQSRKFVLYADI</sequence>
<dbReference type="Gene3D" id="3.30.1370.50">
    <property type="entry name" value="R3H-like domain"/>
    <property type="match status" value="1"/>
</dbReference>
<feature type="compositionally biased region" description="Basic and acidic residues" evidence="2">
    <location>
        <begin position="13"/>
        <end position="22"/>
    </location>
</feature>
<dbReference type="InterPro" id="IPR036867">
    <property type="entry name" value="R3H_dom_sf"/>
</dbReference>
<feature type="domain" description="SUZ" evidence="4">
    <location>
        <begin position="275"/>
        <end position="372"/>
    </location>
</feature>
<feature type="compositionally biased region" description="Low complexity" evidence="2">
    <location>
        <begin position="380"/>
        <end position="392"/>
    </location>
</feature>
<feature type="domain" description="R3H" evidence="3">
    <location>
        <begin position="209"/>
        <end position="272"/>
    </location>
</feature>
<name>A0A8H3IUC2_9LECA</name>
<feature type="compositionally biased region" description="Polar residues" evidence="2">
    <location>
        <begin position="313"/>
        <end position="328"/>
    </location>
</feature>
<feature type="region of interest" description="Disordered" evidence="2">
    <location>
        <begin position="1"/>
        <end position="65"/>
    </location>
</feature>
<reference evidence="5" key="1">
    <citation type="submission" date="2021-03" db="EMBL/GenBank/DDBJ databases">
        <authorList>
            <person name="Tagirdzhanova G."/>
        </authorList>
    </citation>
    <scope>NUCLEOTIDE SEQUENCE</scope>
</reference>
<dbReference type="OrthoDB" id="278430at2759"/>
<organism evidence="5 6">
    <name type="scientific">Gomphillus americanus</name>
    <dbReference type="NCBI Taxonomy" id="1940652"/>
    <lineage>
        <taxon>Eukaryota</taxon>
        <taxon>Fungi</taxon>
        <taxon>Dikarya</taxon>
        <taxon>Ascomycota</taxon>
        <taxon>Pezizomycotina</taxon>
        <taxon>Lecanoromycetes</taxon>
        <taxon>OSLEUM clade</taxon>
        <taxon>Ostropomycetidae</taxon>
        <taxon>Ostropales</taxon>
        <taxon>Graphidaceae</taxon>
        <taxon>Gomphilloideae</taxon>
        <taxon>Gomphillus</taxon>
    </lineage>
</organism>
<dbReference type="Pfam" id="PF01424">
    <property type="entry name" value="R3H"/>
    <property type="match status" value="1"/>
</dbReference>
<dbReference type="PROSITE" id="PS51673">
    <property type="entry name" value="SUZ"/>
    <property type="match status" value="1"/>
</dbReference>
<comment type="caution">
    <text evidence="5">The sequence shown here is derived from an EMBL/GenBank/DDBJ whole genome shotgun (WGS) entry which is preliminary data.</text>
</comment>
<feature type="compositionally biased region" description="Basic and acidic residues" evidence="2">
    <location>
        <begin position="344"/>
        <end position="374"/>
    </location>
</feature>
<dbReference type="SUPFAM" id="SSF82708">
    <property type="entry name" value="R3H domain"/>
    <property type="match status" value="1"/>
</dbReference>
<keyword evidence="1" id="KW-0597">Phosphoprotein</keyword>
<dbReference type="EMBL" id="CAJPDQ010000026">
    <property type="protein sequence ID" value="CAF9926889.1"/>
    <property type="molecule type" value="Genomic_DNA"/>
</dbReference>
<dbReference type="SMART" id="SM00393">
    <property type="entry name" value="R3H"/>
    <property type="match status" value="1"/>
</dbReference>
<dbReference type="InterPro" id="IPR024771">
    <property type="entry name" value="SUZ"/>
</dbReference>
<dbReference type="PROSITE" id="PS51061">
    <property type="entry name" value="R3H"/>
    <property type="match status" value="1"/>
</dbReference>
<evidence type="ECO:0000313" key="6">
    <source>
        <dbReference type="Proteomes" id="UP000664169"/>
    </source>
</evidence>